<evidence type="ECO:0000313" key="1">
    <source>
        <dbReference type="EMBL" id="OIV95939.1"/>
    </source>
</evidence>
<keyword evidence="2" id="KW-1185">Reference proteome</keyword>
<reference evidence="1 2" key="1">
    <citation type="journal article" date="2017" name="Plant Biotechnol. J.">
        <title>A comprehensive draft genome sequence for lupin (Lupinus angustifolius), an emerging health food: insights into plant-microbe interactions and legume evolution.</title>
        <authorList>
            <person name="Hane J.K."/>
            <person name="Ming Y."/>
            <person name="Kamphuis L.G."/>
            <person name="Nelson M.N."/>
            <person name="Garg G."/>
            <person name="Atkins C.A."/>
            <person name="Bayer P.E."/>
            <person name="Bravo A."/>
            <person name="Bringans S."/>
            <person name="Cannon S."/>
            <person name="Edwards D."/>
            <person name="Foley R."/>
            <person name="Gao L.L."/>
            <person name="Harrison M.J."/>
            <person name="Huang W."/>
            <person name="Hurgobin B."/>
            <person name="Li S."/>
            <person name="Liu C.W."/>
            <person name="McGrath A."/>
            <person name="Morahan G."/>
            <person name="Murray J."/>
            <person name="Weller J."/>
            <person name="Jian J."/>
            <person name="Singh K.B."/>
        </authorList>
    </citation>
    <scope>NUCLEOTIDE SEQUENCE [LARGE SCALE GENOMIC DNA]</scope>
    <source>
        <strain evidence="2">cv. Tanjil</strain>
        <tissue evidence="1">Whole plant</tissue>
    </source>
</reference>
<organism evidence="1 2">
    <name type="scientific">Lupinus angustifolius</name>
    <name type="common">Narrow-leaved blue lupine</name>
    <dbReference type="NCBI Taxonomy" id="3871"/>
    <lineage>
        <taxon>Eukaryota</taxon>
        <taxon>Viridiplantae</taxon>
        <taxon>Streptophyta</taxon>
        <taxon>Embryophyta</taxon>
        <taxon>Tracheophyta</taxon>
        <taxon>Spermatophyta</taxon>
        <taxon>Magnoliopsida</taxon>
        <taxon>eudicotyledons</taxon>
        <taxon>Gunneridae</taxon>
        <taxon>Pentapetalae</taxon>
        <taxon>rosids</taxon>
        <taxon>fabids</taxon>
        <taxon>Fabales</taxon>
        <taxon>Fabaceae</taxon>
        <taxon>Papilionoideae</taxon>
        <taxon>50 kb inversion clade</taxon>
        <taxon>genistoids sensu lato</taxon>
        <taxon>core genistoids</taxon>
        <taxon>Genisteae</taxon>
        <taxon>Lupinus</taxon>
    </lineage>
</organism>
<dbReference type="PANTHER" id="PTHR31184:SF2">
    <property type="entry name" value="HUNTINGTIN-INTERACTING PROTEIN K"/>
    <property type="match status" value="1"/>
</dbReference>
<dbReference type="Proteomes" id="UP000188354">
    <property type="component" value="Chromosome LG16"/>
</dbReference>
<dbReference type="STRING" id="3871.A0A4P1QWE2"/>
<proteinExistence type="predicted"/>
<dbReference type="PANTHER" id="PTHR31184">
    <property type="entry name" value="HUNTINGTIN-INTERACTING PROTEIN K FAMILY MEMBER"/>
    <property type="match status" value="1"/>
</dbReference>
<sequence length="120" mass="13801">MEGGDEGVEMVVDSKDLQQQSKAFDKLTDRVEDRQLDSTRVQEAMASIAASSEADWNAMRLSWTKRWLKEPCVSIKVMQLLPLDTYFTRVKVALILKGKLKLKSICNHAYPLMYLKLFLF</sequence>
<dbReference type="GO" id="GO:0050821">
    <property type="term" value="P:protein stabilization"/>
    <property type="evidence" value="ECO:0007669"/>
    <property type="project" value="TreeGrafter"/>
</dbReference>
<gene>
    <name evidence="1" type="ORF">TanjilG_27043</name>
</gene>
<dbReference type="InterPro" id="IPR052617">
    <property type="entry name" value="Huntingtin-int_K"/>
</dbReference>
<dbReference type="OrthoDB" id="285219at2759"/>
<dbReference type="AlphaFoldDB" id="A0A4P1QWE2"/>
<protein>
    <submittedName>
        <fullName evidence="1">Uncharacterized protein</fullName>
    </submittedName>
</protein>
<dbReference type="EMBL" id="CM007376">
    <property type="protein sequence ID" value="OIV95939.1"/>
    <property type="molecule type" value="Genomic_DNA"/>
</dbReference>
<dbReference type="Gramene" id="OIV95939">
    <property type="protein sequence ID" value="OIV95939"/>
    <property type="gene ID" value="TanjilG_27043"/>
</dbReference>
<name>A0A4P1QWE2_LUPAN</name>
<evidence type="ECO:0000313" key="2">
    <source>
        <dbReference type="Proteomes" id="UP000188354"/>
    </source>
</evidence>
<accession>A0A4P1QWE2</accession>